<proteinExistence type="predicted"/>
<reference evidence="2" key="1">
    <citation type="journal article" date="2011" name="Nat. Commun.">
        <title>Effector diversification within compartments of the Leptosphaeria maculans genome affected by Repeat-Induced Point mutations.</title>
        <authorList>
            <person name="Rouxel T."/>
            <person name="Grandaubert J."/>
            <person name="Hane J.K."/>
            <person name="Hoede C."/>
            <person name="van de Wouw A.P."/>
            <person name="Couloux A."/>
            <person name="Dominguez V."/>
            <person name="Anthouard V."/>
            <person name="Bally P."/>
            <person name="Bourras S."/>
            <person name="Cozijnsen A.J."/>
            <person name="Ciuffetti L.M."/>
            <person name="Degrave A."/>
            <person name="Dilmaghani A."/>
            <person name="Duret L."/>
            <person name="Fudal I."/>
            <person name="Goodwin S.B."/>
            <person name="Gout L."/>
            <person name="Glaser N."/>
            <person name="Linglin J."/>
            <person name="Kema G.H.J."/>
            <person name="Lapalu N."/>
            <person name="Lawrence C.B."/>
            <person name="May K."/>
            <person name="Meyer M."/>
            <person name="Ollivier B."/>
            <person name="Poulain J."/>
            <person name="Schoch C.L."/>
            <person name="Simon A."/>
            <person name="Spatafora J.W."/>
            <person name="Stachowiak A."/>
            <person name="Turgeon B.G."/>
            <person name="Tyler B.M."/>
            <person name="Vincent D."/>
            <person name="Weissenbach J."/>
            <person name="Amselem J."/>
            <person name="Quesneville H."/>
            <person name="Oliver R.P."/>
            <person name="Wincker P."/>
            <person name="Balesdent M.-H."/>
            <person name="Howlett B.J."/>
        </authorList>
    </citation>
    <scope>NUCLEOTIDE SEQUENCE [LARGE SCALE GENOMIC DNA]</scope>
    <source>
        <strain evidence="2">JN3 / isolate v23.1.3 / race Av1-4-5-6-7-8</strain>
    </source>
</reference>
<gene>
    <name evidence="1" type="ORF">LEMA_P100480.1</name>
</gene>
<sequence length="67" mass="7584">MRVYAAARPMEIANKGSSVLLCGLVWMREGGKEGYKVCIVYKLHPIITKRHKPRNKILIRHLASPSP</sequence>
<dbReference type="InParanoid" id="E5A057"/>
<dbReference type="AlphaFoldDB" id="E5A057"/>
<dbReference type="Proteomes" id="UP000002668">
    <property type="component" value="Genome"/>
</dbReference>
<name>E5A057_LEPMJ</name>
<dbReference type="VEuPathDB" id="FungiDB:LEMA_P100480.1"/>
<organism evidence="2">
    <name type="scientific">Leptosphaeria maculans (strain JN3 / isolate v23.1.3 / race Av1-4-5-6-7-8)</name>
    <name type="common">Blackleg fungus</name>
    <name type="synonym">Phoma lingam</name>
    <dbReference type="NCBI Taxonomy" id="985895"/>
    <lineage>
        <taxon>Eukaryota</taxon>
        <taxon>Fungi</taxon>
        <taxon>Dikarya</taxon>
        <taxon>Ascomycota</taxon>
        <taxon>Pezizomycotina</taxon>
        <taxon>Dothideomycetes</taxon>
        <taxon>Pleosporomycetidae</taxon>
        <taxon>Pleosporales</taxon>
        <taxon>Pleosporineae</taxon>
        <taxon>Leptosphaeriaceae</taxon>
        <taxon>Plenodomus</taxon>
        <taxon>Plenodomus lingam/Leptosphaeria maculans species complex</taxon>
    </lineage>
</organism>
<keyword evidence="2" id="KW-1185">Reference proteome</keyword>
<dbReference type="EMBL" id="FP929130">
    <property type="protein sequence ID" value="CBX96917.1"/>
    <property type="molecule type" value="Genomic_DNA"/>
</dbReference>
<dbReference type="HOGENOM" id="CLU_2812859_0_0_1"/>
<evidence type="ECO:0000313" key="1">
    <source>
        <dbReference type="EMBL" id="CBX96917.1"/>
    </source>
</evidence>
<evidence type="ECO:0000313" key="2">
    <source>
        <dbReference type="Proteomes" id="UP000002668"/>
    </source>
</evidence>
<protein>
    <submittedName>
        <fullName evidence="1">Predicted protein</fullName>
    </submittedName>
</protein>
<accession>E5A057</accession>